<dbReference type="InterPro" id="IPR016135">
    <property type="entry name" value="UBQ-conjugating_enzyme/RWD"/>
</dbReference>
<dbReference type="EC" id="2.3.2.23" evidence="3"/>
<dbReference type="AlphaFoldDB" id="A0A8B8CDU8"/>
<dbReference type="GO" id="GO:0005524">
    <property type="term" value="F:ATP binding"/>
    <property type="evidence" value="ECO:0007669"/>
    <property type="project" value="UniProtKB-UniRule"/>
</dbReference>
<proteinExistence type="inferred from homology"/>
<evidence type="ECO:0000313" key="11">
    <source>
        <dbReference type="Proteomes" id="UP000694844"/>
    </source>
</evidence>
<gene>
    <name evidence="12" type="primary">LOC111118267</name>
</gene>
<dbReference type="FunFam" id="3.10.110.10:FF:000101">
    <property type="entry name" value="Ubiquitin-conjugating enzyme E2 D2"/>
    <property type="match status" value="1"/>
</dbReference>
<dbReference type="Proteomes" id="UP000694844">
    <property type="component" value="Chromosome 2"/>
</dbReference>
<comment type="similarity">
    <text evidence="9">Belongs to the ubiquitin-conjugating enzyme family.</text>
</comment>
<dbReference type="InterPro" id="IPR000608">
    <property type="entry name" value="UBC"/>
</dbReference>
<dbReference type="InterPro" id="IPR050113">
    <property type="entry name" value="Ub_conjugating_enzyme"/>
</dbReference>
<keyword evidence="4" id="KW-0808">Transferase</keyword>
<comment type="pathway">
    <text evidence="2">Protein modification; protein ubiquitination.</text>
</comment>
<evidence type="ECO:0000256" key="4">
    <source>
        <dbReference type="ARBA" id="ARBA00022679"/>
    </source>
</evidence>
<evidence type="ECO:0000256" key="8">
    <source>
        <dbReference type="PROSITE-ProRule" id="PRU10133"/>
    </source>
</evidence>
<evidence type="ECO:0000256" key="6">
    <source>
        <dbReference type="ARBA" id="ARBA00022786"/>
    </source>
</evidence>
<evidence type="ECO:0000259" key="10">
    <source>
        <dbReference type="PROSITE" id="PS50127"/>
    </source>
</evidence>
<keyword evidence="6 9" id="KW-0833">Ubl conjugation pathway</keyword>
<sequence length="152" mass="17464">MALKLIAKQLEKLYQEIPEDCGFSAGPLEDDMLHWQASIIGPEDSPYRGGRFWLRIDFTSDYPFRPPKIFFLTKVFHPNVEPDGKICVDFLQDEWKPSYTIGYLLMAISSLLLNPNPENPVSKEAADMYVNDPDKFVKTAEEWTKLHAPLDV</sequence>
<evidence type="ECO:0000256" key="7">
    <source>
        <dbReference type="ARBA" id="ARBA00022840"/>
    </source>
</evidence>
<dbReference type="GeneID" id="111118267"/>
<evidence type="ECO:0000256" key="1">
    <source>
        <dbReference type="ARBA" id="ARBA00000485"/>
    </source>
</evidence>
<dbReference type="PROSITE" id="PS50127">
    <property type="entry name" value="UBC_2"/>
    <property type="match status" value="1"/>
</dbReference>
<dbReference type="PROSITE" id="PS00183">
    <property type="entry name" value="UBC_1"/>
    <property type="match status" value="1"/>
</dbReference>
<keyword evidence="7 9" id="KW-0067">ATP-binding</keyword>
<dbReference type="InterPro" id="IPR023313">
    <property type="entry name" value="UBQ-conjugating_AS"/>
</dbReference>
<dbReference type="Pfam" id="PF00179">
    <property type="entry name" value="UQ_con"/>
    <property type="match status" value="1"/>
</dbReference>
<keyword evidence="5 9" id="KW-0547">Nucleotide-binding</keyword>
<dbReference type="PANTHER" id="PTHR24067">
    <property type="entry name" value="UBIQUITIN-CONJUGATING ENZYME E2"/>
    <property type="match status" value="1"/>
</dbReference>
<comment type="catalytic activity">
    <reaction evidence="1">
        <text>S-ubiquitinyl-[E1 ubiquitin-activating enzyme]-L-cysteine + [E2 ubiquitin-conjugating enzyme]-L-cysteine = [E1 ubiquitin-activating enzyme]-L-cysteine + S-ubiquitinyl-[E2 ubiquitin-conjugating enzyme]-L-cysteine.</text>
        <dbReference type="EC" id="2.3.2.23"/>
    </reaction>
</comment>
<dbReference type="Gene3D" id="3.10.110.10">
    <property type="entry name" value="Ubiquitin Conjugating Enzyme"/>
    <property type="match status" value="1"/>
</dbReference>
<dbReference type="SMART" id="SM00212">
    <property type="entry name" value="UBCc"/>
    <property type="match status" value="1"/>
</dbReference>
<evidence type="ECO:0000256" key="3">
    <source>
        <dbReference type="ARBA" id="ARBA00012486"/>
    </source>
</evidence>
<organism evidence="11 12">
    <name type="scientific">Crassostrea virginica</name>
    <name type="common">Eastern oyster</name>
    <dbReference type="NCBI Taxonomy" id="6565"/>
    <lineage>
        <taxon>Eukaryota</taxon>
        <taxon>Metazoa</taxon>
        <taxon>Spiralia</taxon>
        <taxon>Lophotrochozoa</taxon>
        <taxon>Mollusca</taxon>
        <taxon>Bivalvia</taxon>
        <taxon>Autobranchia</taxon>
        <taxon>Pteriomorphia</taxon>
        <taxon>Ostreida</taxon>
        <taxon>Ostreoidea</taxon>
        <taxon>Ostreidae</taxon>
        <taxon>Crassostrea</taxon>
    </lineage>
</organism>
<feature type="active site" description="Glycyl thioester intermediate" evidence="8">
    <location>
        <position position="87"/>
    </location>
</feature>
<dbReference type="RefSeq" id="XP_022313344.1">
    <property type="nucleotide sequence ID" value="XM_022457636.1"/>
</dbReference>
<dbReference type="OrthoDB" id="7851174at2759"/>
<reference evidence="12" key="1">
    <citation type="submission" date="2025-08" db="UniProtKB">
        <authorList>
            <consortium name="RefSeq"/>
        </authorList>
    </citation>
    <scope>IDENTIFICATION</scope>
    <source>
        <tissue evidence="12">Whole sample</tissue>
    </source>
</reference>
<evidence type="ECO:0000313" key="12">
    <source>
        <dbReference type="RefSeq" id="XP_022313344.1"/>
    </source>
</evidence>
<name>A0A8B8CDU8_CRAVI</name>
<evidence type="ECO:0000256" key="5">
    <source>
        <dbReference type="ARBA" id="ARBA00022741"/>
    </source>
</evidence>
<evidence type="ECO:0000256" key="9">
    <source>
        <dbReference type="RuleBase" id="RU362109"/>
    </source>
</evidence>
<dbReference type="KEGG" id="cvn:111118267"/>
<keyword evidence="11" id="KW-1185">Reference proteome</keyword>
<protein>
    <recommendedName>
        <fullName evidence="3">E2 ubiquitin-conjugating enzyme</fullName>
        <ecNumber evidence="3">2.3.2.23</ecNumber>
    </recommendedName>
</protein>
<evidence type="ECO:0000256" key="2">
    <source>
        <dbReference type="ARBA" id="ARBA00004906"/>
    </source>
</evidence>
<dbReference type="GO" id="GO:0061631">
    <property type="term" value="F:ubiquitin conjugating enzyme activity"/>
    <property type="evidence" value="ECO:0007669"/>
    <property type="project" value="UniProtKB-EC"/>
</dbReference>
<accession>A0A8B8CDU8</accession>
<dbReference type="SUPFAM" id="SSF54495">
    <property type="entry name" value="UBC-like"/>
    <property type="match status" value="1"/>
</dbReference>
<feature type="domain" description="UBC core" evidence="10">
    <location>
        <begin position="1"/>
        <end position="149"/>
    </location>
</feature>